<dbReference type="AlphaFoldDB" id="A0A914Q9R4"/>
<proteinExistence type="predicted"/>
<sequence>MDYEELPKIPSSRFELLPNLWGTPNSRLFIFDVKNPNLCYEFSKHGQNFECRKCLEHPNGKKYTRANLIKNDAGESFIEMDETQHVCKVQDFKASKRLFTTDQFEKSINSKEKEIITVFNGKNKNLCYKFSYDDKLQVFRCLQCKGKHITAKVCKRKNDEEYFLLNYEHCCKAMARNFYAKNC</sequence>
<dbReference type="Proteomes" id="UP000887578">
    <property type="component" value="Unplaced"/>
</dbReference>
<name>A0A914Q9R4_9BILA</name>
<dbReference type="WBParaSite" id="PDA_v2.g28332.t1">
    <property type="protein sequence ID" value="PDA_v2.g28332.t1"/>
    <property type="gene ID" value="PDA_v2.g28332"/>
</dbReference>
<keyword evidence="1" id="KW-1185">Reference proteome</keyword>
<protein>
    <submittedName>
        <fullName evidence="2">Uncharacterized protein</fullName>
    </submittedName>
</protein>
<evidence type="ECO:0000313" key="2">
    <source>
        <dbReference type="WBParaSite" id="PDA_v2.g28332.t1"/>
    </source>
</evidence>
<accession>A0A914Q9R4</accession>
<reference evidence="2" key="1">
    <citation type="submission" date="2022-11" db="UniProtKB">
        <authorList>
            <consortium name="WormBaseParasite"/>
        </authorList>
    </citation>
    <scope>IDENTIFICATION</scope>
</reference>
<evidence type="ECO:0000313" key="1">
    <source>
        <dbReference type="Proteomes" id="UP000887578"/>
    </source>
</evidence>
<organism evidence="1 2">
    <name type="scientific">Panagrolaimus davidi</name>
    <dbReference type="NCBI Taxonomy" id="227884"/>
    <lineage>
        <taxon>Eukaryota</taxon>
        <taxon>Metazoa</taxon>
        <taxon>Ecdysozoa</taxon>
        <taxon>Nematoda</taxon>
        <taxon>Chromadorea</taxon>
        <taxon>Rhabditida</taxon>
        <taxon>Tylenchina</taxon>
        <taxon>Panagrolaimomorpha</taxon>
        <taxon>Panagrolaimoidea</taxon>
        <taxon>Panagrolaimidae</taxon>
        <taxon>Panagrolaimus</taxon>
    </lineage>
</organism>